<keyword evidence="1" id="KW-0732">Signal</keyword>
<proteinExistence type="predicted"/>
<organism evidence="2 3">
    <name type="scientific">Zhongshania aquimaris</name>
    <dbReference type="NCBI Taxonomy" id="2857107"/>
    <lineage>
        <taxon>Bacteria</taxon>
        <taxon>Pseudomonadati</taxon>
        <taxon>Pseudomonadota</taxon>
        <taxon>Gammaproteobacteria</taxon>
        <taxon>Cellvibrionales</taxon>
        <taxon>Spongiibacteraceae</taxon>
        <taxon>Zhongshania</taxon>
    </lineage>
</organism>
<accession>A0ABS6VMQ3</accession>
<gene>
    <name evidence="2" type="ORF">KXJ70_00895</name>
</gene>
<dbReference type="PROSITE" id="PS51257">
    <property type="entry name" value="PROKAR_LIPOPROTEIN"/>
    <property type="match status" value="1"/>
</dbReference>
<evidence type="ECO:0000313" key="3">
    <source>
        <dbReference type="Proteomes" id="UP001166291"/>
    </source>
</evidence>
<feature type="chain" id="PRO_5046544609" description="DUF4136 domain-containing protein" evidence="1">
    <location>
        <begin position="23"/>
        <end position="235"/>
    </location>
</feature>
<name>A0ABS6VMQ3_9GAMM</name>
<evidence type="ECO:0008006" key="4">
    <source>
        <dbReference type="Google" id="ProtNLM"/>
    </source>
</evidence>
<reference evidence="2" key="1">
    <citation type="submission" date="2021-07" db="EMBL/GenBank/DDBJ databases">
        <title>Zhongshania sp. CAU 1632 isolated from seawater.</title>
        <authorList>
            <person name="Kim W."/>
        </authorList>
    </citation>
    <scope>NUCLEOTIDE SEQUENCE</scope>
    <source>
        <strain evidence="2">CAU 1632</strain>
    </source>
</reference>
<dbReference type="EMBL" id="JAHWDQ010000001">
    <property type="protein sequence ID" value="MBW2939314.1"/>
    <property type="molecule type" value="Genomic_DNA"/>
</dbReference>
<keyword evidence="3" id="KW-1185">Reference proteome</keyword>
<evidence type="ECO:0000313" key="2">
    <source>
        <dbReference type="EMBL" id="MBW2939314.1"/>
    </source>
</evidence>
<protein>
    <recommendedName>
        <fullName evidence="4">DUF4136 domain-containing protein</fullName>
    </recommendedName>
</protein>
<sequence length="235" mass="25793">MKKSILLWMFAVLVGCTTPNLLLDGGFLAAADYFPVTGRQGWLINQRLGFASFVTGKVDRDWDKTSTLEIGDFESVRQAGAYRFSFSDGADNVAQLDCKSGEDSDHVNLRGVLGGDARWIVDAESFLNCSLLEWGETVAWKLVMAANDEHLHGYLFSSKEAMPVYEVLGTDELEGSAWPVGKIVGYLVYRDGLQLAAIQVMNEGGVWIDSKLSPVERRRLASLAAALLLYSPSES</sequence>
<comment type="caution">
    <text evidence="2">The sequence shown here is derived from an EMBL/GenBank/DDBJ whole genome shotgun (WGS) entry which is preliminary data.</text>
</comment>
<dbReference type="Proteomes" id="UP001166291">
    <property type="component" value="Unassembled WGS sequence"/>
</dbReference>
<dbReference type="RefSeq" id="WP_219041583.1">
    <property type="nucleotide sequence ID" value="NZ_JAHWDQ010000001.1"/>
</dbReference>
<feature type="signal peptide" evidence="1">
    <location>
        <begin position="1"/>
        <end position="22"/>
    </location>
</feature>
<evidence type="ECO:0000256" key="1">
    <source>
        <dbReference type="SAM" id="SignalP"/>
    </source>
</evidence>